<proteinExistence type="predicted"/>
<dbReference type="OrthoDB" id="7652095at2"/>
<name>A0A238LIW1_9RHOB</name>
<reference evidence="2 3" key="1">
    <citation type="submission" date="2017-05" db="EMBL/GenBank/DDBJ databases">
        <authorList>
            <person name="Song R."/>
            <person name="Chenine A.L."/>
            <person name="Ruprecht R.M."/>
        </authorList>
    </citation>
    <scope>NUCLEOTIDE SEQUENCE [LARGE SCALE GENOMIC DNA]</scope>
    <source>
        <strain evidence="2 3">CECT 8899</strain>
    </source>
</reference>
<organism evidence="2 3">
    <name type="scientific">Flavimaricola marinus</name>
    <dbReference type="NCBI Taxonomy" id="1819565"/>
    <lineage>
        <taxon>Bacteria</taxon>
        <taxon>Pseudomonadati</taxon>
        <taxon>Pseudomonadota</taxon>
        <taxon>Alphaproteobacteria</taxon>
        <taxon>Rhodobacterales</taxon>
        <taxon>Paracoccaceae</taxon>
        <taxon>Flavimaricola</taxon>
    </lineage>
</organism>
<sequence length="105" mass="11430">MRLGFPLLLGLLAAPPLAAEGCRIQTAGSSCVVVPQSQRYVSPYQVGDTLPRGTFQMLFNATYCGLPAAEDGWSYMKVERDVLRVDMSTMTVLGIVTDDLARTCR</sequence>
<evidence type="ECO:0000313" key="3">
    <source>
        <dbReference type="Proteomes" id="UP000201613"/>
    </source>
</evidence>
<dbReference type="RefSeq" id="WP_093993837.1">
    <property type="nucleotide sequence ID" value="NZ_FXZK01000011.1"/>
</dbReference>
<keyword evidence="1" id="KW-0732">Signal</keyword>
<dbReference type="Proteomes" id="UP000201613">
    <property type="component" value="Unassembled WGS sequence"/>
</dbReference>
<protein>
    <submittedName>
        <fullName evidence="2">Uncharacterized protein</fullName>
    </submittedName>
</protein>
<feature type="signal peptide" evidence="1">
    <location>
        <begin position="1"/>
        <end position="18"/>
    </location>
</feature>
<dbReference type="AlphaFoldDB" id="A0A238LIW1"/>
<dbReference type="EMBL" id="FXZK01000011">
    <property type="protein sequence ID" value="SMY09657.1"/>
    <property type="molecule type" value="Genomic_DNA"/>
</dbReference>
<feature type="chain" id="PRO_5012737467" evidence="1">
    <location>
        <begin position="19"/>
        <end position="105"/>
    </location>
</feature>
<gene>
    <name evidence="2" type="ORF">LOM8899_03829</name>
</gene>
<keyword evidence="3" id="KW-1185">Reference proteome</keyword>
<evidence type="ECO:0000256" key="1">
    <source>
        <dbReference type="SAM" id="SignalP"/>
    </source>
</evidence>
<evidence type="ECO:0000313" key="2">
    <source>
        <dbReference type="EMBL" id="SMY09657.1"/>
    </source>
</evidence>
<accession>A0A238LIW1</accession>